<gene>
    <name evidence="1" type="ORF">Amac_059500</name>
</gene>
<dbReference type="InterPro" id="IPR029045">
    <property type="entry name" value="ClpP/crotonase-like_dom_sf"/>
</dbReference>
<name>A0A5M3X0V2_9ACTN</name>
<dbReference type="PANTHER" id="PTHR11941">
    <property type="entry name" value="ENOYL-COA HYDRATASE-RELATED"/>
    <property type="match status" value="1"/>
</dbReference>
<dbReference type="InterPro" id="IPR001753">
    <property type="entry name" value="Enoyl-CoA_hydra/iso"/>
</dbReference>
<dbReference type="CDD" id="cd06558">
    <property type="entry name" value="crotonase-like"/>
    <property type="match status" value="1"/>
</dbReference>
<organism evidence="1 2">
    <name type="scientific">Acrocarpospora macrocephala</name>
    <dbReference type="NCBI Taxonomy" id="150177"/>
    <lineage>
        <taxon>Bacteria</taxon>
        <taxon>Bacillati</taxon>
        <taxon>Actinomycetota</taxon>
        <taxon>Actinomycetes</taxon>
        <taxon>Streptosporangiales</taxon>
        <taxon>Streptosporangiaceae</taxon>
        <taxon>Acrocarpospora</taxon>
    </lineage>
</organism>
<dbReference type="GO" id="GO:0003824">
    <property type="term" value="F:catalytic activity"/>
    <property type="evidence" value="ECO:0007669"/>
    <property type="project" value="UniProtKB-ARBA"/>
</dbReference>
<sequence>MNNAKTLKSAFDIEVREGVLTVWINRPASLNALRSGDKLELATIIEGVAPDVRVILIRGVGTRAFCAGADIKELAKHSVGSGVASLSAEARLFDAFLRCPLPIVAMVNGYALGLGLIIACVCDVILATEDAVFGMPEVRNSVPAGMQTQLLVDIIGLNRARYLLYTGAQLSAATAREAGLVSEILPDLDAIEARAGELAATLKSLPKEGLALQKRVVDSWIRNPFNANIEGNLYLAASAFGDATPANEIGRFLAKKSGS</sequence>
<dbReference type="EMBL" id="BLAE01000035">
    <property type="protein sequence ID" value="GES12353.1"/>
    <property type="molecule type" value="Genomic_DNA"/>
</dbReference>
<dbReference type="GO" id="GO:0006635">
    <property type="term" value="P:fatty acid beta-oxidation"/>
    <property type="evidence" value="ECO:0007669"/>
    <property type="project" value="TreeGrafter"/>
</dbReference>
<proteinExistence type="predicted"/>
<evidence type="ECO:0000313" key="1">
    <source>
        <dbReference type="EMBL" id="GES12353.1"/>
    </source>
</evidence>
<reference evidence="1 2" key="1">
    <citation type="submission" date="2019-10" db="EMBL/GenBank/DDBJ databases">
        <title>Whole genome shotgun sequence of Acrocarpospora macrocephala NBRC 16266.</title>
        <authorList>
            <person name="Ichikawa N."/>
            <person name="Kimura A."/>
            <person name="Kitahashi Y."/>
            <person name="Komaki H."/>
            <person name="Oguchi A."/>
        </authorList>
    </citation>
    <scope>NUCLEOTIDE SEQUENCE [LARGE SCALE GENOMIC DNA]</scope>
    <source>
        <strain evidence="1 2">NBRC 16266</strain>
    </source>
</reference>
<evidence type="ECO:0000313" key="2">
    <source>
        <dbReference type="Proteomes" id="UP000331127"/>
    </source>
</evidence>
<accession>A0A5M3X0V2</accession>
<comment type="caution">
    <text evidence="1">The sequence shown here is derived from an EMBL/GenBank/DDBJ whole genome shotgun (WGS) entry which is preliminary data.</text>
</comment>
<keyword evidence="2" id="KW-1185">Reference proteome</keyword>
<dbReference type="AlphaFoldDB" id="A0A5M3X0V2"/>
<dbReference type="Pfam" id="PF00378">
    <property type="entry name" value="ECH_1"/>
    <property type="match status" value="1"/>
</dbReference>
<dbReference type="PANTHER" id="PTHR11941:SF54">
    <property type="entry name" value="ENOYL-COA HYDRATASE, MITOCHONDRIAL"/>
    <property type="match status" value="1"/>
</dbReference>
<dbReference type="Proteomes" id="UP000331127">
    <property type="component" value="Unassembled WGS sequence"/>
</dbReference>
<dbReference type="Gene3D" id="3.90.226.10">
    <property type="entry name" value="2-enoyl-CoA Hydratase, Chain A, domain 1"/>
    <property type="match status" value="1"/>
</dbReference>
<dbReference type="SUPFAM" id="SSF52096">
    <property type="entry name" value="ClpP/crotonase"/>
    <property type="match status" value="1"/>
</dbReference>
<protein>
    <submittedName>
        <fullName evidence="1">Enoyl-CoA hydratase</fullName>
    </submittedName>
</protein>